<evidence type="ECO:0000313" key="3">
    <source>
        <dbReference type="EMBL" id="NBC45858.1"/>
    </source>
</evidence>
<proteinExistence type="predicted"/>
<dbReference type="EMBL" id="JAAAPK010000016">
    <property type="protein sequence ID" value="NBC45858.1"/>
    <property type="molecule type" value="Genomic_DNA"/>
</dbReference>
<dbReference type="Proteomes" id="UP000537825">
    <property type="component" value="Unassembled WGS sequence"/>
</dbReference>
<dbReference type="AlphaFoldDB" id="A0A7X4YI70"/>
<feature type="transmembrane region" description="Helical" evidence="2">
    <location>
        <begin position="7"/>
        <end position="27"/>
    </location>
</feature>
<name>A0A7X4YI70_9BACT</name>
<keyword evidence="4" id="KW-1185">Reference proteome</keyword>
<dbReference type="RefSeq" id="WP_139919182.1">
    <property type="nucleotide sequence ID" value="NZ_CBCSLE010000109.1"/>
</dbReference>
<feature type="transmembrane region" description="Helical" evidence="2">
    <location>
        <begin position="120"/>
        <end position="138"/>
    </location>
</feature>
<keyword evidence="2" id="KW-0472">Membrane</keyword>
<evidence type="ECO:0000256" key="1">
    <source>
        <dbReference type="SAM" id="MobiDB-lite"/>
    </source>
</evidence>
<evidence type="ECO:0000256" key="2">
    <source>
        <dbReference type="SAM" id="Phobius"/>
    </source>
</evidence>
<feature type="region of interest" description="Disordered" evidence="1">
    <location>
        <begin position="144"/>
        <end position="163"/>
    </location>
</feature>
<comment type="caution">
    <text evidence="3">The sequence shown here is derived from an EMBL/GenBank/DDBJ whole genome shotgun (WGS) entry which is preliminary data.</text>
</comment>
<sequence>MDLGNNLMMLVLFFFIIPLGLMVHLLLSHELTLKLRAEGLHAHGSVVHAYQERTPDDSLRTVVEYVFHLPGGEEIHGRYEESGSLARLPDEGDPVGVLYLAHNPNRHQCVGQEVGLVKTLLWLVFMVCWMGLGGFALMKEFQNREAASKPPPSRTLKPQGEYY</sequence>
<keyword evidence="2" id="KW-1133">Transmembrane helix</keyword>
<protein>
    <recommendedName>
        <fullName evidence="5">DUF3592 domain-containing protein</fullName>
    </recommendedName>
</protein>
<accession>A0A7X4YI70</accession>
<organism evidence="3 4">
    <name type="scientific">Corallococcus exiguus</name>
    <dbReference type="NCBI Taxonomy" id="83462"/>
    <lineage>
        <taxon>Bacteria</taxon>
        <taxon>Pseudomonadati</taxon>
        <taxon>Myxococcota</taxon>
        <taxon>Myxococcia</taxon>
        <taxon>Myxococcales</taxon>
        <taxon>Cystobacterineae</taxon>
        <taxon>Myxococcaceae</taxon>
        <taxon>Corallococcus</taxon>
    </lineage>
</organism>
<evidence type="ECO:0008006" key="5">
    <source>
        <dbReference type="Google" id="ProtNLM"/>
    </source>
</evidence>
<evidence type="ECO:0000313" key="4">
    <source>
        <dbReference type="Proteomes" id="UP000537825"/>
    </source>
</evidence>
<gene>
    <name evidence="3" type="ORF">GTZ93_39310</name>
</gene>
<keyword evidence="2" id="KW-0812">Transmembrane</keyword>
<reference evidence="3 4" key="1">
    <citation type="submission" date="2020-01" db="EMBL/GenBank/DDBJ databases">
        <title>The draft genome sequence of Corallococcus exiguus DSM 14696.</title>
        <authorList>
            <person name="Zhang X."/>
            <person name="Zhu H."/>
        </authorList>
    </citation>
    <scope>NUCLEOTIDE SEQUENCE [LARGE SCALE GENOMIC DNA]</scope>
    <source>
        <strain evidence="3 4">DSM 14696</strain>
    </source>
</reference>